<sequence>MDVLEGAFYRLFLIVFVTVVFSLGWLSVTGHLPVFDGLIPSGYGGRNGWEEFRSLMFGLAGLAGAIFGLYQLGNASTRTRLTRLDTDTKREAVRNERFVSAAQLLAHGDGAVRMAGIYPLERLATEDGHVYFQTVIDVLAGFVRERTNRPDYPPRLAAGEEPELEAASPDASWADRRALEARNAEKRRDWYGQWAPPTEPMATALTALSRLTKNAHGRAVALPRVNLTAARLPHWRASEVFAREWEWREAVLVESDLQSADVRGANLSKANLSKANLSKADLSRANLIDADLSKADLSKADLVGARLIWANLSGADLAEANLSETRLTDAKGLTAHILNRSLWPTARPPKGAVSQSAIIEELDKTWCTDPEDPTRLHPIGKQGAPPPLPEK</sequence>
<keyword evidence="2" id="KW-1133">Transmembrane helix</keyword>
<keyword evidence="4" id="KW-1185">Reference proteome</keyword>
<feature type="transmembrane region" description="Helical" evidence="2">
    <location>
        <begin position="55"/>
        <end position="73"/>
    </location>
</feature>
<keyword evidence="2" id="KW-0472">Membrane</keyword>
<dbReference type="STRING" id="314260.PB2503_12009"/>
<dbReference type="InterPro" id="IPR051082">
    <property type="entry name" value="Pentapeptide-BTB/POZ_domain"/>
</dbReference>
<gene>
    <name evidence="3" type="ordered locus">PB2503_12009</name>
</gene>
<evidence type="ECO:0000313" key="3">
    <source>
        <dbReference type="EMBL" id="ADM10445.1"/>
    </source>
</evidence>
<keyword evidence="2" id="KW-0812">Transmembrane</keyword>
<dbReference type="KEGG" id="pbr:PB2503_12009"/>
<evidence type="ECO:0000256" key="2">
    <source>
        <dbReference type="SAM" id="Phobius"/>
    </source>
</evidence>
<reference evidence="3 4" key="2">
    <citation type="journal article" date="2011" name="J. Bacteriol.">
        <title>Complete genome sequence of strain HTCC2503T of Parvularcula bermudensis, the type species of the order "Parvularculales" in the class Alphaproteobacteria.</title>
        <authorList>
            <person name="Oh H.M."/>
            <person name="Kang I."/>
            <person name="Vergin K.L."/>
            <person name="Kang D."/>
            <person name="Rhee K.H."/>
            <person name="Giovannoni S.J."/>
            <person name="Cho J.C."/>
        </authorList>
    </citation>
    <scope>NUCLEOTIDE SEQUENCE [LARGE SCALE GENOMIC DNA]</scope>
    <source>
        <strain evidence="4">ATCC BAA-594 / HTCC2503 / KCTC 12087</strain>
    </source>
</reference>
<name>E0TEH3_PARBH</name>
<evidence type="ECO:0000313" key="4">
    <source>
        <dbReference type="Proteomes" id="UP000001302"/>
    </source>
</evidence>
<dbReference type="eggNOG" id="COG1357">
    <property type="taxonomic scope" value="Bacteria"/>
</dbReference>
<dbReference type="EMBL" id="CP002156">
    <property type="protein sequence ID" value="ADM10445.1"/>
    <property type="molecule type" value="Genomic_DNA"/>
</dbReference>
<evidence type="ECO:0008006" key="5">
    <source>
        <dbReference type="Google" id="ProtNLM"/>
    </source>
</evidence>
<feature type="region of interest" description="Disordered" evidence="1">
    <location>
        <begin position="367"/>
        <end position="391"/>
    </location>
</feature>
<organism evidence="3 4">
    <name type="scientific">Parvularcula bermudensis (strain ATCC BAA-594 / HTCC2503 / KCTC 12087)</name>
    <dbReference type="NCBI Taxonomy" id="314260"/>
    <lineage>
        <taxon>Bacteria</taxon>
        <taxon>Pseudomonadati</taxon>
        <taxon>Pseudomonadota</taxon>
        <taxon>Alphaproteobacteria</taxon>
        <taxon>Parvularculales</taxon>
        <taxon>Parvularculaceae</taxon>
        <taxon>Parvularcula</taxon>
    </lineage>
</organism>
<accession>E0TEH3</accession>
<dbReference type="HOGENOM" id="CLU_705666_0_0_5"/>
<dbReference type="AlphaFoldDB" id="E0TEH3"/>
<dbReference type="Pfam" id="PF00805">
    <property type="entry name" value="Pentapeptide"/>
    <property type="match status" value="1"/>
</dbReference>
<dbReference type="Proteomes" id="UP000001302">
    <property type="component" value="Chromosome"/>
</dbReference>
<dbReference type="SUPFAM" id="SSF141571">
    <property type="entry name" value="Pentapeptide repeat-like"/>
    <property type="match status" value="1"/>
</dbReference>
<reference evidence="4" key="1">
    <citation type="submission" date="2010-08" db="EMBL/GenBank/DDBJ databases">
        <title>Genome sequence of Parvularcula bermudensis HTCC2503.</title>
        <authorList>
            <person name="Kang D.-M."/>
            <person name="Oh H.-M."/>
            <person name="Cho J.-C."/>
        </authorList>
    </citation>
    <scope>NUCLEOTIDE SEQUENCE [LARGE SCALE GENOMIC DNA]</scope>
    <source>
        <strain evidence="4">ATCC BAA-594 / HTCC2503 / KCTC 12087</strain>
    </source>
</reference>
<feature type="transmembrane region" description="Helical" evidence="2">
    <location>
        <begin position="7"/>
        <end position="28"/>
    </location>
</feature>
<proteinExistence type="predicted"/>
<evidence type="ECO:0000256" key="1">
    <source>
        <dbReference type="SAM" id="MobiDB-lite"/>
    </source>
</evidence>
<dbReference type="Gene3D" id="2.160.20.80">
    <property type="entry name" value="E3 ubiquitin-protein ligase SopA"/>
    <property type="match status" value="1"/>
</dbReference>
<dbReference type="PANTHER" id="PTHR14136:SF17">
    <property type="entry name" value="BTB_POZ DOMAIN-CONTAINING PROTEIN KCTD9"/>
    <property type="match status" value="1"/>
</dbReference>
<dbReference type="InterPro" id="IPR001646">
    <property type="entry name" value="5peptide_repeat"/>
</dbReference>
<protein>
    <recommendedName>
        <fullName evidence="5">Pentapeptide repeat family protein</fullName>
    </recommendedName>
</protein>
<dbReference type="PANTHER" id="PTHR14136">
    <property type="entry name" value="BTB_POZ DOMAIN-CONTAINING PROTEIN KCTD9"/>
    <property type="match status" value="1"/>
</dbReference>